<reference evidence="2" key="1">
    <citation type="submission" date="2020-02" db="EMBL/GenBank/DDBJ databases">
        <authorList>
            <person name="Meier V. D."/>
        </authorList>
    </citation>
    <scope>NUCLEOTIDE SEQUENCE</scope>
    <source>
        <strain evidence="2">AVDCRST_MAG56</strain>
    </source>
</reference>
<organism evidence="2">
    <name type="scientific">uncultured Cytophagales bacterium</name>
    <dbReference type="NCBI Taxonomy" id="158755"/>
    <lineage>
        <taxon>Bacteria</taxon>
        <taxon>Pseudomonadati</taxon>
        <taxon>Bacteroidota</taxon>
        <taxon>Sphingobacteriia</taxon>
        <taxon>Sphingobacteriales</taxon>
        <taxon>environmental samples</taxon>
    </lineage>
</organism>
<evidence type="ECO:0000256" key="1">
    <source>
        <dbReference type="SAM" id="MobiDB-lite"/>
    </source>
</evidence>
<dbReference type="EMBL" id="CADCTQ010000406">
    <property type="protein sequence ID" value="CAA9294455.1"/>
    <property type="molecule type" value="Genomic_DNA"/>
</dbReference>
<gene>
    <name evidence="2" type="ORF">AVDCRST_MAG56-4979</name>
</gene>
<feature type="compositionally biased region" description="Basic residues" evidence="1">
    <location>
        <begin position="14"/>
        <end position="25"/>
    </location>
</feature>
<dbReference type="AlphaFoldDB" id="A0A6J4K336"/>
<accession>A0A6J4K336</accession>
<feature type="non-terminal residue" evidence="2">
    <location>
        <position position="1"/>
    </location>
</feature>
<sequence>DPAKRQSDYTGRTGRSKRVGKNEYRRRRGDLPVGEVFYRSGCHPQRAGLRLPAFFHRFYLPLGPSRPAFGALLL</sequence>
<protein>
    <submittedName>
        <fullName evidence="2">Uncharacterized protein</fullName>
    </submittedName>
</protein>
<feature type="non-terminal residue" evidence="2">
    <location>
        <position position="74"/>
    </location>
</feature>
<proteinExistence type="predicted"/>
<feature type="region of interest" description="Disordered" evidence="1">
    <location>
        <begin position="1"/>
        <end position="25"/>
    </location>
</feature>
<evidence type="ECO:0000313" key="2">
    <source>
        <dbReference type="EMBL" id="CAA9294455.1"/>
    </source>
</evidence>
<name>A0A6J4K336_9SPHI</name>